<sequence length="145" mass="16710">MIDIHSRGPWPSCALSNFAEHPFKMDNRLFGSIEGFLQGLKIKDPKEQAEVFKLHGLKAKLAGPKMKNDTMWYNGCPINRHSEAYKRLLVRAYIHMFNQNKSFRDALRATGDKTLVHTIGCENKFETILTNQEFCGILTSLRRRL</sequence>
<dbReference type="InterPro" id="IPR012596">
    <property type="entry name" value="Phage_T4_Y12G"/>
</dbReference>
<evidence type="ECO:0000313" key="1">
    <source>
        <dbReference type="EMBL" id="AUM58419.1"/>
    </source>
</evidence>
<dbReference type="Proteomes" id="UP000240538">
    <property type="component" value="Segment"/>
</dbReference>
<dbReference type="Gene3D" id="1.10.357.40">
    <property type="entry name" value="YbiA-like"/>
    <property type="match status" value="1"/>
</dbReference>
<dbReference type="EMBL" id="MG696114">
    <property type="protein sequence ID" value="AUM58419.1"/>
    <property type="molecule type" value="Genomic_DNA"/>
</dbReference>
<dbReference type="SUPFAM" id="SSF143990">
    <property type="entry name" value="YbiA-like"/>
    <property type="match status" value="1"/>
</dbReference>
<protein>
    <submittedName>
        <fullName evidence="1">Uncharacterized protein</fullName>
    </submittedName>
</protein>
<reference evidence="1 2" key="1">
    <citation type="submission" date="2017-12" db="EMBL/GenBank/DDBJ databases">
        <title>Complete genome sequence and characterization of bacteriophage phiP4-3 infecting Proteus pennea.</title>
        <authorList>
            <person name="He Y."/>
            <person name="Yang H."/>
        </authorList>
    </citation>
    <scope>NUCLEOTIDE SEQUENCE [LARGE SCALE GENOMIC DNA]</scope>
</reference>
<accession>A0A2I6PFC0</accession>
<organism evidence="1 2">
    <name type="scientific">Proteus phage phiP4-3</name>
    <dbReference type="NCBI Taxonomy" id="2065203"/>
    <lineage>
        <taxon>Viruses</taxon>
        <taxon>Duplodnaviria</taxon>
        <taxon>Heunggongvirae</taxon>
        <taxon>Uroviricota</taxon>
        <taxon>Caudoviricetes</taxon>
        <taxon>Pantevenvirales</taxon>
        <taxon>Straboviridae</taxon>
        <taxon>Bragavirus</taxon>
        <taxon>Bragavirus p43</taxon>
    </lineage>
</organism>
<dbReference type="Pfam" id="PF08010">
    <property type="entry name" value="Phage_30_3"/>
    <property type="match status" value="1"/>
</dbReference>
<evidence type="ECO:0000313" key="2">
    <source>
        <dbReference type="Proteomes" id="UP000240538"/>
    </source>
</evidence>
<dbReference type="InterPro" id="IPR037238">
    <property type="entry name" value="YbiA-like_sf"/>
</dbReference>
<dbReference type="InterPro" id="IPR012816">
    <property type="entry name" value="NADAR"/>
</dbReference>
<name>A0A2I6PFC0_9CAUD</name>
<keyword evidence="2" id="KW-1185">Reference proteome</keyword>
<proteinExistence type="predicted"/>
<gene>
    <name evidence="1" type="ORF">phiP43_061</name>
</gene>
<dbReference type="CDD" id="cd15457">
    <property type="entry name" value="NADAR"/>
    <property type="match status" value="1"/>
</dbReference>